<protein>
    <submittedName>
        <fullName evidence="7">M20/M25/M40 family metallo-hydrolase</fullName>
    </submittedName>
</protein>
<dbReference type="Proteomes" id="UP001597251">
    <property type="component" value="Unassembled WGS sequence"/>
</dbReference>
<dbReference type="PROSITE" id="PS00758">
    <property type="entry name" value="ARGE_DAPE_CPG2_1"/>
    <property type="match status" value="1"/>
</dbReference>
<dbReference type="EMBL" id="JBHTOI010000031">
    <property type="protein sequence ID" value="MFD1418005.1"/>
    <property type="molecule type" value="Genomic_DNA"/>
</dbReference>
<feature type="domain" description="Peptidase M20 dimerisation" evidence="6">
    <location>
        <begin position="199"/>
        <end position="303"/>
    </location>
</feature>
<name>A0ABW4BV22_9LACO</name>
<evidence type="ECO:0000313" key="7">
    <source>
        <dbReference type="EMBL" id="MFD1418005.1"/>
    </source>
</evidence>
<evidence type="ECO:0000256" key="2">
    <source>
        <dbReference type="ARBA" id="ARBA00006247"/>
    </source>
</evidence>
<evidence type="ECO:0000256" key="3">
    <source>
        <dbReference type="ARBA" id="ARBA00022723"/>
    </source>
</evidence>
<dbReference type="Pfam" id="PF01546">
    <property type="entry name" value="Peptidase_M20"/>
    <property type="match status" value="1"/>
</dbReference>
<keyword evidence="4" id="KW-0378">Hydrolase</keyword>
<evidence type="ECO:0000256" key="5">
    <source>
        <dbReference type="ARBA" id="ARBA00022833"/>
    </source>
</evidence>
<reference evidence="8" key="1">
    <citation type="journal article" date="2019" name="Int. J. Syst. Evol. Microbiol.">
        <title>The Global Catalogue of Microorganisms (GCM) 10K type strain sequencing project: providing services to taxonomists for standard genome sequencing and annotation.</title>
        <authorList>
            <consortium name="The Broad Institute Genomics Platform"/>
            <consortium name="The Broad Institute Genome Sequencing Center for Infectious Disease"/>
            <person name="Wu L."/>
            <person name="Ma J."/>
        </authorList>
    </citation>
    <scope>NUCLEOTIDE SEQUENCE [LARGE SCALE GENOMIC DNA]</scope>
    <source>
        <strain evidence="8">CCM 8936</strain>
    </source>
</reference>
<dbReference type="Gene3D" id="3.40.630.10">
    <property type="entry name" value="Zn peptidases"/>
    <property type="match status" value="2"/>
</dbReference>
<proteinExistence type="inferred from homology"/>
<dbReference type="InterPro" id="IPR011650">
    <property type="entry name" value="Peptidase_M20_dimer"/>
</dbReference>
<dbReference type="PANTHER" id="PTHR43808">
    <property type="entry name" value="ACETYLORNITHINE DEACETYLASE"/>
    <property type="match status" value="1"/>
</dbReference>
<gene>
    <name evidence="7" type="ORF">ACFQ42_04555</name>
</gene>
<evidence type="ECO:0000313" key="8">
    <source>
        <dbReference type="Proteomes" id="UP001597251"/>
    </source>
</evidence>
<keyword evidence="8" id="KW-1185">Reference proteome</keyword>
<evidence type="ECO:0000259" key="6">
    <source>
        <dbReference type="Pfam" id="PF07687"/>
    </source>
</evidence>
<dbReference type="InterPro" id="IPR001261">
    <property type="entry name" value="ArgE/DapE_CS"/>
</dbReference>
<keyword evidence="5" id="KW-0862">Zinc</keyword>
<dbReference type="PANTHER" id="PTHR43808:SF8">
    <property type="entry name" value="PEPTIDASE M20 DIMERISATION DOMAIN-CONTAINING PROTEIN"/>
    <property type="match status" value="1"/>
</dbReference>
<comment type="caution">
    <text evidence="7">The sequence shown here is derived from an EMBL/GenBank/DDBJ whole genome shotgun (WGS) entry which is preliminary data.</text>
</comment>
<evidence type="ECO:0000256" key="1">
    <source>
        <dbReference type="ARBA" id="ARBA00001947"/>
    </source>
</evidence>
<dbReference type="SUPFAM" id="SSF55031">
    <property type="entry name" value="Bacterial exopeptidase dimerisation domain"/>
    <property type="match status" value="1"/>
</dbReference>
<dbReference type="Pfam" id="PF07687">
    <property type="entry name" value="M20_dimer"/>
    <property type="match status" value="1"/>
</dbReference>
<dbReference type="InterPro" id="IPR050072">
    <property type="entry name" value="Peptidase_M20A"/>
</dbReference>
<comment type="similarity">
    <text evidence="2">Belongs to the peptidase M20A family.</text>
</comment>
<dbReference type="NCBIfam" id="NF006365">
    <property type="entry name" value="PRK08588.1"/>
    <property type="match status" value="1"/>
</dbReference>
<dbReference type="InterPro" id="IPR036264">
    <property type="entry name" value="Bact_exopeptidase_dim_dom"/>
</dbReference>
<accession>A0ABW4BV22</accession>
<organism evidence="7 8">
    <name type="scientific">Companilactobacillus keshanensis</name>
    <dbReference type="NCBI Taxonomy" id="2486003"/>
    <lineage>
        <taxon>Bacteria</taxon>
        <taxon>Bacillati</taxon>
        <taxon>Bacillota</taxon>
        <taxon>Bacilli</taxon>
        <taxon>Lactobacillales</taxon>
        <taxon>Lactobacillaceae</taxon>
        <taxon>Companilactobacillus</taxon>
    </lineage>
</organism>
<dbReference type="RefSeq" id="WP_125678238.1">
    <property type="nucleotide sequence ID" value="NZ_JBHTOI010000031.1"/>
</dbReference>
<keyword evidence="3" id="KW-0479">Metal-binding</keyword>
<comment type="cofactor">
    <cofactor evidence="1">
        <name>Zn(2+)</name>
        <dbReference type="ChEBI" id="CHEBI:29105"/>
    </cofactor>
</comment>
<dbReference type="Gene3D" id="3.30.70.360">
    <property type="match status" value="1"/>
</dbReference>
<dbReference type="SUPFAM" id="SSF53187">
    <property type="entry name" value="Zn-dependent exopeptidases"/>
    <property type="match status" value="1"/>
</dbReference>
<dbReference type="PROSITE" id="PS00759">
    <property type="entry name" value="ARGE_DAPE_CPG2_2"/>
    <property type="match status" value="1"/>
</dbReference>
<sequence>MEKSEKLSILDDLIKLETVNGNEELVAEYLKELFNKHQIEVELVKNDEHRFNLIASINNGANKTLGFTGHEDVVAPVNDKEWHYGPFNPKHIDGKIFGRGTSDMKSGLAGLAIAMIELNEDINFKGNIKFIATVGEELGEIGAKQLSQKGFADDLNALIVGEPSNASSKLIMDKLIHSGLIKIPRSNPSSYGRHALFCAHKGSIDYKVISHGKAAHSSMPEAGINALDNLIAFYNKQSEYFNGLSDDDEILGKIVPAVTIMKAGDQENTIPDYAEMNVKIRTIPEYNNDKLANDLKNIINKLNESPRMSLEFEEKSSNWPVKTDMDSNFLKMAHQSYQEVFEQGALAVGAPGGTDASQFVRANPELEVIVAGPGNESAHQVNEFVFEDDYLQYINIYKKIATKYFE</sequence>
<dbReference type="CDD" id="cd08659">
    <property type="entry name" value="M20_ArgE_DapE-like"/>
    <property type="match status" value="1"/>
</dbReference>
<evidence type="ECO:0000256" key="4">
    <source>
        <dbReference type="ARBA" id="ARBA00022801"/>
    </source>
</evidence>
<dbReference type="InterPro" id="IPR002933">
    <property type="entry name" value="Peptidase_M20"/>
</dbReference>